<dbReference type="InterPro" id="IPR036318">
    <property type="entry name" value="FAD-bd_PCMH-like_sf"/>
</dbReference>
<keyword evidence="10" id="KW-1185">Reference proteome</keyword>
<dbReference type="GO" id="GO:1903457">
    <property type="term" value="P:lactate catabolic process"/>
    <property type="evidence" value="ECO:0007669"/>
    <property type="project" value="TreeGrafter"/>
</dbReference>
<comment type="cofactor">
    <cofactor evidence="1">
        <name>FAD</name>
        <dbReference type="ChEBI" id="CHEBI:57692"/>
    </cofactor>
</comment>
<dbReference type="PROSITE" id="PS51387">
    <property type="entry name" value="FAD_PCMH"/>
    <property type="match status" value="1"/>
</dbReference>
<dbReference type="OrthoDB" id="9811557at2"/>
<dbReference type="InterPro" id="IPR016169">
    <property type="entry name" value="FAD-bd_PCMH_sub2"/>
</dbReference>
<sequence length="527" mass="57089">MTLSNETTPEDLAALKQSAKGATFLTDQASRELHSTDLFRKGKLCTAVAVPNNEAQVSAIVACATSLGFHVIPRGAGLTYVEGYTPTVEKSLVIDLSQLNNILEINPQDMYIRVQAGVTWKQIYVALQPLGLRLPFLGTFSGARATVGGGLSNGALFFGSARYGTAAEIVLNIDAVKANGDILRTGQRSVINATSPAYRTFGPDLTGILVHDSGSFAIKTAMTLKLIKAPQHYGYASFGFKDVENAIAALSEIGRCELVEEAYVMDPQKTKESLSASNFTADVSTFFRVIKQERNPFKGIKAGINLAISGKRFVGDGIHSLHVVCSAHCAAALEHDLQRCREIANGLQGVDLPDSIPRAARANLFPPLDSIVGPQGERWVALNAKVAHSQAIALYNRAESILDKYKPDFARCGVDASRLLIILSNFSFSYEPVFSWKDTWLPMHHTSPAIKKNKIPEPKENLAARQLVEKVRAELINLFNDMGAASNQIGKTYPYISALHPESVTLLKDIKKSLDPNNLINPGVLGL</sequence>
<keyword evidence="4" id="KW-0274">FAD</keyword>
<evidence type="ECO:0000259" key="8">
    <source>
        <dbReference type="PROSITE" id="PS51387"/>
    </source>
</evidence>
<evidence type="ECO:0000313" key="10">
    <source>
        <dbReference type="Proteomes" id="UP000242258"/>
    </source>
</evidence>
<dbReference type="InterPro" id="IPR016166">
    <property type="entry name" value="FAD-bd_PCMH"/>
</dbReference>
<dbReference type="SUPFAM" id="SSF56176">
    <property type="entry name" value="FAD-binding/transporter-associated domain-like"/>
    <property type="match status" value="1"/>
</dbReference>
<reference evidence="10" key="1">
    <citation type="submission" date="2016-09" db="EMBL/GenBank/DDBJ databases">
        <authorList>
            <person name="Wan X."/>
            <person name="Hou S."/>
        </authorList>
    </citation>
    <scope>NUCLEOTIDE SEQUENCE [LARGE SCALE GENOMIC DNA]</scope>
    <source>
        <strain evidence="10">KH87</strain>
    </source>
</reference>
<evidence type="ECO:0000256" key="3">
    <source>
        <dbReference type="ARBA" id="ARBA00022630"/>
    </source>
</evidence>
<evidence type="ECO:0000256" key="1">
    <source>
        <dbReference type="ARBA" id="ARBA00001974"/>
    </source>
</evidence>
<evidence type="ECO:0000256" key="5">
    <source>
        <dbReference type="ARBA" id="ARBA00022946"/>
    </source>
</evidence>
<dbReference type="InterPro" id="IPR006094">
    <property type="entry name" value="Oxid_FAD_bind_N"/>
</dbReference>
<name>A0A1E7Q6H8_9GAMM</name>
<comment type="similarity">
    <text evidence="2">Belongs to the FAD-binding oxidoreductase/transferase type 4 family.</text>
</comment>
<dbReference type="AlphaFoldDB" id="A0A1E7Q6H8"/>
<dbReference type="RefSeq" id="WP_070049280.1">
    <property type="nucleotide sequence ID" value="NZ_CBCSDO010000004.1"/>
</dbReference>
<evidence type="ECO:0000313" key="9">
    <source>
        <dbReference type="EMBL" id="OEY69710.1"/>
    </source>
</evidence>
<dbReference type="GO" id="GO:0008720">
    <property type="term" value="F:D-lactate dehydrogenase (NAD+) activity"/>
    <property type="evidence" value="ECO:0007669"/>
    <property type="project" value="TreeGrafter"/>
</dbReference>
<feature type="domain" description="FAD-binding PCMH-type" evidence="8">
    <location>
        <begin position="40"/>
        <end position="229"/>
    </location>
</feature>
<keyword evidence="3" id="KW-0285">Flavoprotein</keyword>
<evidence type="ECO:0000256" key="7">
    <source>
        <dbReference type="ARBA" id="ARBA00038897"/>
    </source>
</evidence>
<keyword evidence="5" id="KW-0809">Transit peptide</keyword>
<dbReference type="Pfam" id="PF02913">
    <property type="entry name" value="FAD-oxidase_C"/>
    <property type="match status" value="1"/>
</dbReference>
<dbReference type="Gene3D" id="3.30.465.10">
    <property type="match status" value="1"/>
</dbReference>
<evidence type="ECO:0000256" key="2">
    <source>
        <dbReference type="ARBA" id="ARBA00008000"/>
    </source>
</evidence>
<proteinExistence type="inferred from homology"/>
<accession>A0A1E7Q6H8</accession>
<dbReference type="EC" id="1.1.2.4" evidence="7"/>
<dbReference type="STRING" id="1628148.BI198_09165"/>
<dbReference type="InterPro" id="IPR016164">
    <property type="entry name" value="FAD-linked_Oxase-like_C"/>
</dbReference>
<dbReference type="GO" id="GO:0004458">
    <property type="term" value="F:D-lactate dehydrogenase (cytochrome) activity"/>
    <property type="evidence" value="ECO:0007669"/>
    <property type="project" value="UniProtKB-EC"/>
</dbReference>
<keyword evidence="6" id="KW-0560">Oxidoreductase</keyword>
<gene>
    <name evidence="9" type="ORF">BI198_09165</name>
</gene>
<dbReference type="SUPFAM" id="SSF55103">
    <property type="entry name" value="FAD-linked oxidases, C-terminal domain"/>
    <property type="match status" value="1"/>
</dbReference>
<dbReference type="EMBL" id="MKEK01000001">
    <property type="protein sequence ID" value="OEY69710.1"/>
    <property type="molecule type" value="Genomic_DNA"/>
</dbReference>
<dbReference type="PANTHER" id="PTHR11748:SF111">
    <property type="entry name" value="D-LACTATE DEHYDROGENASE, MITOCHONDRIAL-RELATED"/>
    <property type="match status" value="1"/>
</dbReference>
<dbReference type="PANTHER" id="PTHR11748">
    <property type="entry name" value="D-LACTATE DEHYDROGENASE"/>
    <property type="match status" value="1"/>
</dbReference>
<dbReference type="GO" id="GO:0071949">
    <property type="term" value="F:FAD binding"/>
    <property type="evidence" value="ECO:0007669"/>
    <property type="project" value="InterPro"/>
</dbReference>
<comment type="caution">
    <text evidence="9">The sequence shown here is derived from an EMBL/GenBank/DDBJ whole genome shotgun (WGS) entry which is preliminary data.</text>
</comment>
<evidence type="ECO:0000256" key="6">
    <source>
        <dbReference type="ARBA" id="ARBA00023002"/>
    </source>
</evidence>
<dbReference type="InterPro" id="IPR004113">
    <property type="entry name" value="FAD-bd_oxidored_4_C"/>
</dbReference>
<evidence type="ECO:0000256" key="4">
    <source>
        <dbReference type="ARBA" id="ARBA00022827"/>
    </source>
</evidence>
<organism evidence="9 10">
    <name type="scientific">Rheinheimera salexigens</name>
    <dbReference type="NCBI Taxonomy" id="1628148"/>
    <lineage>
        <taxon>Bacteria</taxon>
        <taxon>Pseudomonadati</taxon>
        <taxon>Pseudomonadota</taxon>
        <taxon>Gammaproteobacteria</taxon>
        <taxon>Chromatiales</taxon>
        <taxon>Chromatiaceae</taxon>
        <taxon>Rheinheimera</taxon>
    </lineage>
</organism>
<dbReference type="Proteomes" id="UP000242258">
    <property type="component" value="Unassembled WGS sequence"/>
</dbReference>
<dbReference type="Pfam" id="PF01565">
    <property type="entry name" value="FAD_binding_4"/>
    <property type="match status" value="1"/>
</dbReference>
<protein>
    <recommendedName>
        <fullName evidence="7">D-lactate dehydrogenase (cytochrome)</fullName>
        <ecNumber evidence="7">1.1.2.4</ecNumber>
    </recommendedName>
</protein>